<comment type="function">
    <text evidence="4 14">Catalyzes ATP-dependent phosphorylation of adenosylcobinamide and addition of GMP to adenosylcobinamide phosphate.</text>
</comment>
<keyword evidence="11 14" id="KW-0418">Kinase</keyword>
<dbReference type="PANTHER" id="PTHR34848:SF1">
    <property type="entry name" value="BIFUNCTIONAL ADENOSYLCOBALAMIN BIOSYNTHESIS PROTEIN COBU"/>
    <property type="match status" value="1"/>
</dbReference>
<organism evidence="15 16">
    <name type="scientific">Sinisalibacter aestuarii</name>
    <dbReference type="NCBI Taxonomy" id="2949426"/>
    <lineage>
        <taxon>Bacteria</taxon>
        <taxon>Pseudomonadati</taxon>
        <taxon>Pseudomonadota</taxon>
        <taxon>Alphaproteobacteria</taxon>
        <taxon>Rhodobacterales</taxon>
        <taxon>Roseobacteraceae</taxon>
        <taxon>Sinisalibacter</taxon>
    </lineage>
</organism>
<evidence type="ECO:0000256" key="11">
    <source>
        <dbReference type="ARBA" id="ARBA00022777"/>
    </source>
</evidence>
<evidence type="ECO:0000256" key="12">
    <source>
        <dbReference type="ARBA" id="ARBA00022840"/>
    </source>
</evidence>
<evidence type="ECO:0000256" key="5">
    <source>
        <dbReference type="ARBA" id="ARBA00004692"/>
    </source>
</evidence>
<dbReference type="GO" id="GO:0016301">
    <property type="term" value="F:kinase activity"/>
    <property type="evidence" value="ECO:0007669"/>
    <property type="project" value="UniProtKB-KW"/>
</dbReference>
<dbReference type="Proteomes" id="UP001144205">
    <property type="component" value="Unassembled WGS sequence"/>
</dbReference>
<dbReference type="Pfam" id="PF02283">
    <property type="entry name" value="CobU"/>
    <property type="match status" value="1"/>
</dbReference>
<dbReference type="PIRSF" id="PIRSF006135">
    <property type="entry name" value="CobU"/>
    <property type="match status" value="1"/>
</dbReference>
<evidence type="ECO:0000256" key="7">
    <source>
        <dbReference type="ARBA" id="ARBA00007490"/>
    </source>
</evidence>
<dbReference type="InterPro" id="IPR003203">
    <property type="entry name" value="CobU/CobP"/>
</dbReference>
<dbReference type="NCBIfam" id="NF004469">
    <property type="entry name" value="PRK05800.1"/>
    <property type="match status" value="1"/>
</dbReference>
<comment type="pathway">
    <text evidence="5 14">Cofactor biosynthesis; adenosylcobalamin biosynthesis; adenosylcobalamin from cob(II)yrinate a,c-diamide: step 6/7.</text>
</comment>
<comment type="catalytic activity">
    <reaction evidence="2 14">
        <text>adenosylcob(III)inamide phosphate + GTP + H(+) = adenosylcob(III)inamide-GDP + diphosphate</text>
        <dbReference type="Rhea" id="RHEA:22712"/>
        <dbReference type="ChEBI" id="CHEBI:15378"/>
        <dbReference type="ChEBI" id="CHEBI:33019"/>
        <dbReference type="ChEBI" id="CHEBI:37565"/>
        <dbReference type="ChEBI" id="CHEBI:58502"/>
        <dbReference type="ChEBI" id="CHEBI:60487"/>
        <dbReference type="EC" id="2.7.7.62"/>
    </reaction>
</comment>
<evidence type="ECO:0000256" key="9">
    <source>
        <dbReference type="ARBA" id="ARBA00022679"/>
    </source>
</evidence>
<protein>
    <recommendedName>
        <fullName evidence="14">Bifunctional adenosylcobalamin biosynthesis protein</fullName>
        <ecNumber evidence="14">2.7.1.156</ecNumber>
        <ecNumber evidence="14">2.7.7.62</ecNumber>
    </recommendedName>
</protein>
<evidence type="ECO:0000256" key="3">
    <source>
        <dbReference type="ARBA" id="ARBA00001522"/>
    </source>
</evidence>
<keyword evidence="16" id="KW-1185">Reference proteome</keyword>
<evidence type="ECO:0000256" key="14">
    <source>
        <dbReference type="PIRNR" id="PIRNR006135"/>
    </source>
</evidence>
<evidence type="ECO:0000313" key="16">
    <source>
        <dbReference type="Proteomes" id="UP001144205"/>
    </source>
</evidence>
<evidence type="ECO:0000256" key="13">
    <source>
        <dbReference type="ARBA" id="ARBA00023134"/>
    </source>
</evidence>
<keyword evidence="8 14" id="KW-0169">Cobalamin biosynthesis</keyword>
<dbReference type="SUPFAM" id="SSF52540">
    <property type="entry name" value="P-loop containing nucleoside triphosphate hydrolases"/>
    <property type="match status" value="1"/>
</dbReference>
<dbReference type="CDD" id="cd00544">
    <property type="entry name" value="CobU"/>
    <property type="match status" value="1"/>
</dbReference>
<name>A0ABQ5LWJ7_9RHOB</name>
<evidence type="ECO:0000256" key="6">
    <source>
        <dbReference type="ARBA" id="ARBA00005159"/>
    </source>
</evidence>
<evidence type="ECO:0000313" key="15">
    <source>
        <dbReference type="EMBL" id="GKY89354.1"/>
    </source>
</evidence>
<comment type="caution">
    <text evidence="15">The sequence shown here is derived from an EMBL/GenBank/DDBJ whole genome shotgun (WGS) entry which is preliminary data.</text>
</comment>
<comment type="catalytic activity">
    <reaction evidence="1 14">
        <text>adenosylcob(III)inamide + ATP = adenosylcob(III)inamide phosphate + ADP + H(+)</text>
        <dbReference type="Rhea" id="RHEA:15769"/>
        <dbReference type="ChEBI" id="CHEBI:2480"/>
        <dbReference type="ChEBI" id="CHEBI:15378"/>
        <dbReference type="ChEBI" id="CHEBI:30616"/>
        <dbReference type="ChEBI" id="CHEBI:58502"/>
        <dbReference type="ChEBI" id="CHEBI:456216"/>
        <dbReference type="EC" id="2.7.1.156"/>
    </reaction>
</comment>
<comment type="similarity">
    <text evidence="7 14">Belongs to the CobU/CobP family.</text>
</comment>
<evidence type="ECO:0000256" key="1">
    <source>
        <dbReference type="ARBA" id="ARBA00000312"/>
    </source>
</evidence>
<dbReference type="EC" id="2.7.1.156" evidence="14"/>
<keyword evidence="12 14" id="KW-0067">ATP-binding</keyword>
<sequence length="180" mass="18762">MSITLPPLSLVIGGASSGKSAFAERLLRATGRPLTYIATAQAHDDEMAQKIAAHQVRRGVGWTTVEAPLDIVPPLQEAGAESAVLVDCATLWLANHLMAESDLAMEETRLLQGLHSCAAPVVVVTNEVGQGVVPAHASGRQFRNAQGRLNQSLAAQAGLVVLVVAGLPMVLKGTLPEGFS</sequence>
<gene>
    <name evidence="15" type="ORF">STA1M1_32230</name>
</gene>
<reference evidence="15" key="1">
    <citation type="journal article" date="2023" name="Int. J. Syst. Evol. Microbiol.">
        <title>Sinisalibacter aestuarii sp. nov., isolated from estuarine sediment of the Arakawa River.</title>
        <authorList>
            <person name="Arafat S.T."/>
            <person name="Hirano S."/>
            <person name="Sato A."/>
            <person name="Takeuchi K."/>
            <person name="Yasuda T."/>
            <person name="Terahara T."/>
            <person name="Hamada M."/>
            <person name="Kobayashi T."/>
        </authorList>
    </citation>
    <scope>NUCLEOTIDE SEQUENCE</scope>
    <source>
        <strain evidence="15">B-399</strain>
    </source>
</reference>
<evidence type="ECO:0000256" key="2">
    <source>
        <dbReference type="ARBA" id="ARBA00000711"/>
    </source>
</evidence>
<dbReference type="EMBL" id="BROH01000011">
    <property type="protein sequence ID" value="GKY89354.1"/>
    <property type="molecule type" value="Genomic_DNA"/>
</dbReference>
<dbReference type="PANTHER" id="PTHR34848">
    <property type="match status" value="1"/>
</dbReference>
<comment type="catalytic activity">
    <reaction evidence="3">
        <text>adenosylcob(III)inamide + GTP = adenosylcob(III)inamide phosphate + GDP + H(+)</text>
        <dbReference type="Rhea" id="RHEA:15765"/>
        <dbReference type="ChEBI" id="CHEBI:2480"/>
        <dbReference type="ChEBI" id="CHEBI:15378"/>
        <dbReference type="ChEBI" id="CHEBI:37565"/>
        <dbReference type="ChEBI" id="CHEBI:58189"/>
        <dbReference type="ChEBI" id="CHEBI:58502"/>
        <dbReference type="EC" id="2.7.1.156"/>
    </reaction>
</comment>
<keyword evidence="13 14" id="KW-0342">GTP-binding</keyword>
<evidence type="ECO:0000256" key="8">
    <source>
        <dbReference type="ARBA" id="ARBA00022573"/>
    </source>
</evidence>
<dbReference type="Gene3D" id="3.40.50.300">
    <property type="entry name" value="P-loop containing nucleotide triphosphate hydrolases"/>
    <property type="match status" value="1"/>
</dbReference>
<accession>A0ABQ5LWJ7</accession>
<dbReference type="EC" id="2.7.7.62" evidence="14"/>
<evidence type="ECO:0000256" key="4">
    <source>
        <dbReference type="ARBA" id="ARBA00003889"/>
    </source>
</evidence>
<dbReference type="RefSeq" id="WP_281843382.1">
    <property type="nucleotide sequence ID" value="NZ_BROH01000011.1"/>
</dbReference>
<keyword evidence="10 14" id="KW-0547">Nucleotide-binding</keyword>
<comment type="pathway">
    <text evidence="6 14">Cofactor biosynthesis; adenosylcobalamin biosynthesis; adenosylcobalamin from cob(II)yrinate a,c-diamide: step 5/7.</text>
</comment>
<evidence type="ECO:0000256" key="10">
    <source>
        <dbReference type="ARBA" id="ARBA00022741"/>
    </source>
</evidence>
<keyword evidence="9 14" id="KW-0808">Transferase</keyword>
<proteinExistence type="inferred from homology"/>
<dbReference type="InterPro" id="IPR027417">
    <property type="entry name" value="P-loop_NTPase"/>
</dbReference>